<dbReference type="Gene3D" id="3.40.50.1010">
    <property type="entry name" value="5'-nuclease"/>
    <property type="match status" value="1"/>
</dbReference>
<dbReference type="KEGG" id="sjv:SJAV_11440"/>
<accession>A0AAT9GQZ1</accession>
<organism evidence="1">
    <name type="scientific">Sulfurisphaera javensis</name>
    <dbReference type="NCBI Taxonomy" id="2049879"/>
    <lineage>
        <taxon>Archaea</taxon>
        <taxon>Thermoproteota</taxon>
        <taxon>Thermoprotei</taxon>
        <taxon>Sulfolobales</taxon>
        <taxon>Sulfolobaceae</taxon>
        <taxon>Sulfurisphaera</taxon>
    </lineage>
</organism>
<dbReference type="InterPro" id="IPR029060">
    <property type="entry name" value="PIN-like_dom_sf"/>
</dbReference>
<dbReference type="AlphaFoldDB" id="A0AAT9GQZ1"/>
<reference evidence="1" key="1">
    <citation type="submission" date="2024-03" db="EMBL/GenBank/DDBJ databases">
        <title>Complete genome sequence of Sulfurisphaera javensis strain KD-1.</title>
        <authorList>
            <person name="Sakai H."/>
            <person name="Nur N."/>
            <person name="Suwanto A."/>
            <person name="Kurosawa N."/>
        </authorList>
    </citation>
    <scope>NUCLEOTIDE SEQUENCE</scope>
    <source>
        <strain evidence="1">KD-1</strain>
    </source>
</reference>
<gene>
    <name evidence="1" type="ORF">SJAV_11440</name>
</gene>
<sequence length="57" mass="6592">MKLLVETSALIEYLRRNEKIKEIVEEADEIYISSLSVFELLSGRVKEDVIIGFYKAV</sequence>
<evidence type="ECO:0000313" key="1">
    <source>
        <dbReference type="EMBL" id="BFH73200.1"/>
    </source>
</evidence>
<proteinExistence type="predicted"/>
<protein>
    <recommendedName>
        <fullName evidence="2">PIN domain-containing protein</fullName>
    </recommendedName>
</protein>
<dbReference type="SUPFAM" id="SSF88723">
    <property type="entry name" value="PIN domain-like"/>
    <property type="match status" value="1"/>
</dbReference>
<dbReference type="RefSeq" id="WP_369611362.1">
    <property type="nucleotide sequence ID" value="NZ_AP031322.1"/>
</dbReference>
<evidence type="ECO:0008006" key="2">
    <source>
        <dbReference type="Google" id="ProtNLM"/>
    </source>
</evidence>
<dbReference type="EMBL" id="AP031322">
    <property type="protein sequence ID" value="BFH73200.1"/>
    <property type="molecule type" value="Genomic_DNA"/>
</dbReference>
<name>A0AAT9GQZ1_9CREN</name>
<dbReference type="GeneID" id="92354072"/>